<proteinExistence type="predicted"/>
<protein>
    <recommendedName>
        <fullName evidence="3">Excreted virulence factor EspC (Type VII ESX diderm)</fullName>
    </recommendedName>
</protein>
<gene>
    <name evidence="1" type="ORF">WCD41_11055</name>
</gene>
<dbReference type="RefSeq" id="WP_337713482.1">
    <property type="nucleotide sequence ID" value="NZ_JBBEGL010000003.1"/>
</dbReference>
<organism evidence="1 2">
    <name type="scientific">Actinomycetospora aeridis</name>
    <dbReference type="NCBI Taxonomy" id="3129231"/>
    <lineage>
        <taxon>Bacteria</taxon>
        <taxon>Bacillati</taxon>
        <taxon>Actinomycetota</taxon>
        <taxon>Actinomycetes</taxon>
        <taxon>Pseudonocardiales</taxon>
        <taxon>Pseudonocardiaceae</taxon>
        <taxon>Actinomycetospora</taxon>
    </lineage>
</organism>
<dbReference type="SUPFAM" id="SSF140453">
    <property type="entry name" value="EsxAB dimer-like"/>
    <property type="match status" value="1"/>
</dbReference>
<reference evidence="1 2" key="1">
    <citation type="submission" date="2024-03" db="EMBL/GenBank/DDBJ databases">
        <title>Actinomycetospora sp. OC33-EN06, a novel actinomycete isolated from wild orchid (Aerides multiflora).</title>
        <authorList>
            <person name="Suriyachadkun C."/>
        </authorList>
    </citation>
    <scope>NUCLEOTIDE SEQUENCE [LARGE SCALE GENOMIC DNA]</scope>
    <source>
        <strain evidence="1 2">OC33-EN06</strain>
    </source>
</reference>
<sequence length="104" mass="10510">MSEGFDSRPDALGAGAQRFRGVADELGRAVADLRGALGALGDVSGRDEQGRGFAAGYQPRADEGLRALDALARVLAGVPEGLDRAAADYRAGDEAGGRSLGGPP</sequence>
<name>A0ABU8N3K5_9PSEU</name>
<evidence type="ECO:0000313" key="1">
    <source>
        <dbReference type="EMBL" id="MEJ2886984.1"/>
    </source>
</evidence>
<keyword evidence="2" id="KW-1185">Reference proteome</keyword>
<dbReference type="Proteomes" id="UP001370100">
    <property type="component" value="Unassembled WGS sequence"/>
</dbReference>
<dbReference type="EMBL" id="JBBEGL010000003">
    <property type="protein sequence ID" value="MEJ2886984.1"/>
    <property type="molecule type" value="Genomic_DNA"/>
</dbReference>
<dbReference type="Gene3D" id="1.10.287.1060">
    <property type="entry name" value="ESAT-6-like"/>
    <property type="match status" value="1"/>
</dbReference>
<comment type="caution">
    <text evidence="1">The sequence shown here is derived from an EMBL/GenBank/DDBJ whole genome shotgun (WGS) entry which is preliminary data.</text>
</comment>
<evidence type="ECO:0008006" key="3">
    <source>
        <dbReference type="Google" id="ProtNLM"/>
    </source>
</evidence>
<evidence type="ECO:0000313" key="2">
    <source>
        <dbReference type="Proteomes" id="UP001370100"/>
    </source>
</evidence>
<accession>A0ABU8N3K5</accession>
<dbReference type="InterPro" id="IPR036689">
    <property type="entry name" value="ESAT-6-like_sf"/>
</dbReference>